<dbReference type="SUPFAM" id="SSF47203">
    <property type="entry name" value="Acyl-CoA dehydrogenase C-terminal domain-like"/>
    <property type="match status" value="1"/>
</dbReference>
<protein>
    <submittedName>
        <fullName evidence="9">Crotonobetainyl-CoA reductase</fullName>
        <ecNumber evidence="9">1.3.8.13</ecNumber>
    </submittedName>
</protein>
<feature type="domain" description="Acyl-CoA oxidase/dehydrogenase middle" evidence="7">
    <location>
        <begin position="124"/>
        <end position="216"/>
    </location>
</feature>
<dbReference type="CDD" id="cd00567">
    <property type="entry name" value="ACAD"/>
    <property type="match status" value="1"/>
</dbReference>
<evidence type="ECO:0000313" key="10">
    <source>
        <dbReference type="Proteomes" id="UP001647436"/>
    </source>
</evidence>
<dbReference type="InterPro" id="IPR013786">
    <property type="entry name" value="AcylCoA_DH/ox_N"/>
</dbReference>
<keyword evidence="4" id="KW-0274">FAD</keyword>
<dbReference type="EMBL" id="JAANES010000001">
    <property type="protein sequence ID" value="MBS3018057.1"/>
    <property type="molecule type" value="Genomic_DNA"/>
</dbReference>
<dbReference type="Gene3D" id="1.10.540.10">
    <property type="entry name" value="Acyl-CoA dehydrogenase/oxidase, N-terminal domain"/>
    <property type="match status" value="1"/>
</dbReference>
<comment type="caution">
    <text evidence="9">The sequence shown here is derived from an EMBL/GenBank/DDBJ whole genome shotgun (WGS) entry which is preliminary data.</text>
</comment>
<gene>
    <name evidence="9" type="primary">caiA_1</name>
    <name evidence="9" type="ORF">DJFAAGMI_00788</name>
</gene>
<dbReference type="Proteomes" id="UP001647436">
    <property type="component" value="Unassembled WGS sequence"/>
</dbReference>
<keyword evidence="10" id="KW-1185">Reference proteome</keyword>
<dbReference type="Pfam" id="PF02770">
    <property type="entry name" value="Acyl-CoA_dh_M"/>
    <property type="match status" value="1"/>
</dbReference>
<comment type="similarity">
    <text evidence="2">Belongs to the acyl-CoA dehydrogenase family.</text>
</comment>
<dbReference type="GO" id="GO:0016491">
    <property type="term" value="F:oxidoreductase activity"/>
    <property type="evidence" value="ECO:0007669"/>
    <property type="project" value="UniProtKB-KW"/>
</dbReference>
<evidence type="ECO:0000256" key="4">
    <source>
        <dbReference type="ARBA" id="ARBA00022827"/>
    </source>
</evidence>
<dbReference type="InterPro" id="IPR006091">
    <property type="entry name" value="Acyl-CoA_Oxase/DH_mid-dom"/>
</dbReference>
<dbReference type="SUPFAM" id="SSF56645">
    <property type="entry name" value="Acyl-CoA dehydrogenase NM domain-like"/>
    <property type="match status" value="1"/>
</dbReference>
<reference evidence="9 10" key="1">
    <citation type="submission" date="2020-03" db="EMBL/GenBank/DDBJ databases">
        <title>The role of nitrogen metabolism on polyethylene biodegradation.</title>
        <authorList>
            <person name="Peixoto J."/>
            <person name="Vizzotto C.S."/>
            <person name="Ramos A."/>
            <person name="Alves G."/>
            <person name="Steindorff A."/>
            <person name="Kruger R."/>
        </authorList>
    </citation>
    <scope>NUCLEOTIDE SEQUENCE [LARGE SCALE GENOMIC DNA]</scope>
    <source>
        <strain evidence="9 10">PE63</strain>
    </source>
</reference>
<evidence type="ECO:0000256" key="1">
    <source>
        <dbReference type="ARBA" id="ARBA00001974"/>
    </source>
</evidence>
<keyword evidence="3" id="KW-0285">Flavoprotein</keyword>
<dbReference type="Pfam" id="PF02771">
    <property type="entry name" value="Acyl-CoA_dh_N"/>
    <property type="match status" value="1"/>
</dbReference>
<evidence type="ECO:0000259" key="7">
    <source>
        <dbReference type="Pfam" id="PF02770"/>
    </source>
</evidence>
<evidence type="ECO:0000259" key="8">
    <source>
        <dbReference type="Pfam" id="PF02771"/>
    </source>
</evidence>
<dbReference type="InterPro" id="IPR046373">
    <property type="entry name" value="Acyl-CoA_Oxase/DH_mid-dom_sf"/>
</dbReference>
<name>A0ABS5LNJ1_9BURK</name>
<evidence type="ECO:0000259" key="6">
    <source>
        <dbReference type="Pfam" id="PF00441"/>
    </source>
</evidence>
<dbReference type="InterPro" id="IPR009100">
    <property type="entry name" value="AcylCoA_DH/oxidase_NM_dom_sf"/>
</dbReference>
<sequence length="362" mass="39515">MRDYLNDEQRQLVDSLERYLERKHPIPASGIPCCTAGQLSSASVHWGGFANFGLLALTVDESRGGIQDDPIAVHAIMENFGRHLVLEPYVATVVQAACLLAAGREQLANEILALVLAGDCQISIAHAEEQTDYSLHNVSTRAEFLEQGWVLDGHKVGVHHAQQADMWLVLARTRGSDLQTDGLSLFMVRPQTPGISVRSYFNLDGSSASDIWFDKVQLPKSSLLGELHLAWPLFEHVCARANAALCAESVGIMSAVLEATLGYVKERKQFGSSIGSFQAIQHRLVDMYMQLEKSRSLSQKASAMVHSEGISGCGFGGQGHVQPDGPVHLSECDSAAWRHRHDGRAGARQVRQEVAGAIPYPR</sequence>
<feature type="domain" description="Acyl-CoA dehydrogenase/oxidase C-terminal" evidence="6">
    <location>
        <begin position="243"/>
        <end position="308"/>
    </location>
</feature>
<evidence type="ECO:0000256" key="3">
    <source>
        <dbReference type="ARBA" id="ARBA00022630"/>
    </source>
</evidence>
<dbReference type="EC" id="1.3.8.13" evidence="9"/>
<accession>A0ABS5LNJ1</accession>
<dbReference type="Pfam" id="PF00441">
    <property type="entry name" value="Acyl-CoA_dh_1"/>
    <property type="match status" value="1"/>
</dbReference>
<dbReference type="Gene3D" id="1.20.140.10">
    <property type="entry name" value="Butyryl-CoA Dehydrogenase, subunit A, domain 3"/>
    <property type="match status" value="1"/>
</dbReference>
<dbReference type="Gene3D" id="2.40.110.10">
    <property type="entry name" value="Butyryl-CoA Dehydrogenase, subunit A, domain 2"/>
    <property type="match status" value="1"/>
</dbReference>
<proteinExistence type="inferred from homology"/>
<evidence type="ECO:0000256" key="5">
    <source>
        <dbReference type="ARBA" id="ARBA00023002"/>
    </source>
</evidence>
<dbReference type="InterPro" id="IPR036250">
    <property type="entry name" value="AcylCo_DH-like_C"/>
</dbReference>
<dbReference type="InterPro" id="IPR009075">
    <property type="entry name" value="AcylCo_DH/oxidase_C"/>
</dbReference>
<keyword evidence="5 9" id="KW-0560">Oxidoreductase</keyword>
<dbReference type="PANTHER" id="PTHR43884:SF20">
    <property type="entry name" value="ACYL-COA DEHYDROGENASE FADE28"/>
    <property type="match status" value="1"/>
</dbReference>
<dbReference type="PANTHER" id="PTHR43884">
    <property type="entry name" value="ACYL-COA DEHYDROGENASE"/>
    <property type="match status" value="1"/>
</dbReference>
<evidence type="ECO:0000256" key="2">
    <source>
        <dbReference type="ARBA" id="ARBA00009347"/>
    </source>
</evidence>
<dbReference type="InterPro" id="IPR037069">
    <property type="entry name" value="AcylCoA_DH/ox_N_sf"/>
</dbReference>
<organism evidence="9 10">
    <name type="scientific">Comamonas brasiliensis</name>
    <dbReference type="NCBI Taxonomy" id="1812482"/>
    <lineage>
        <taxon>Bacteria</taxon>
        <taxon>Pseudomonadati</taxon>
        <taxon>Pseudomonadota</taxon>
        <taxon>Betaproteobacteria</taxon>
        <taxon>Burkholderiales</taxon>
        <taxon>Comamonadaceae</taxon>
        <taxon>Comamonas</taxon>
    </lineage>
</organism>
<comment type="cofactor">
    <cofactor evidence="1">
        <name>FAD</name>
        <dbReference type="ChEBI" id="CHEBI:57692"/>
    </cofactor>
</comment>
<evidence type="ECO:0000313" key="9">
    <source>
        <dbReference type="EMBL" id="MBS3018057.1"/>
    </source>
</evidence>
<feature type="domain" description="Acyl-CoA dehydrogenase/oxidase N-terminal" evidence="8">
    <location>
        <begin position="7"/>
        <end position="118"/>
    </location>
</feature>